<keyword evidence="3" id="KW-0949">S-adenosyl-L-methionine</keyword>
<evidence type="ECO:0000259" key="4">
    <source>
        <dbReference type="Pfam" id="PF00891"/>
    </source>
</evidence>
<dbReference type="Pfam" id="PF08100">
    <property type="entry name" value="Dimerisation"/>
    <property type="match status" value="1"/>
</dbReference>
<dbReference type="AlphaFoldDB" id="A0A5N0ECF8"/>
<reference evidence="6 7" key="1">
    <citation type="submission" date="2019-09" db="EMBL/GenBank/DDBJ databases">
        <authorList>
            <person name="Wang X."/>
        </authorList>
    </citation>
    <scope>NUCLEOTIDE SEQUENCE [LARGE SCALE GENOMIC DNA]</scope>
    <source>
        <strain evidence="6 7">CICC 11023</strain>
    </source>
</reference>
<dbReference type="Gene3D" id="1.10.287.1350">
    <property type="match status" value="1"/>
</dbReference>
<organism evidence="6 7">
    <name type="scientific">Nocardia colli</name>
    <dbReference type="NCBI Taxonomy" id="2545717"/>
    <lineage>
        <taxon>Bacteria</taxon>
        <taxon>Bacillati</taxon>
        <taxon>Actinomycetota</taxon>
        <taxon>Actinomycetes</taxon>
        <taxon>Mycobacteriales</taxon>
        <taxon>Nocardiaceae</taxon>
        <taxon>Nocardia</taxon>
    </lineage>
</organism>
<accession>A0A5N0ECF8</accession>
<dbReference type="InterPro" id="IPR001077">
    <property type="entry name" value="COMT_C"/>
</dbReference>
<dbReference type="PANTHER" id="PTHR43712:SF2">
    <property type="entry name" value="O-METHYLTRANSFERASE CICE"/>
    <property type="match status" value="1"/>
</dbReference>
<protein>
    <submittedName>
        <fullName evidence="6">Uncharacterized protein</fullName>
    </submittedName>
</protein>
<dbReference type="GO" id="GO:0032259">
    <property type="term" value="P:methylation"/>
    <property type="evidence" value="ECO:0007669"/>
    <property type="project" value="UniProtKB-KW"/>
</dbReference>
<dbReference type="Gene3D" id="3.40.50.150">
    <property type="entry name" value="Vaccinia Virus protein VP39"/>
    <property type="match status" value="1"/>
</dbReference>
<proteinExistence type="predicted"/>
<evidence type="ECO:0000259" key="5">
    <source>
        <dbReference type="Pfam" id="PF08100"/>
    </source>
</evidence>
<dbReference type="Gene3D" id="1.10.10.10">
    <property type="entry name" value="Winged helix-like DNA-binding domain superfamily/Winged helix DNA-binding domain"/>
    <property type="match status" value="1"/>
</dbReference>
<feature type="domain" description="O-methyltransferase C-terminal" evidence="4">
    <location>
        <begin position="340"/>
        <end position="541"/>
    </location>
</feature>
<dbReference type="InterPro" id="IPR036390">
    <property type="entry name" value="WH_DNA-bd_sf"/>
</dbReference>
<sequence>MTRAVIVSTTPSGLITADLEQLDAVLSFLRRHDTASMLTAMLPELSAGERAALATRCRLSHAALLLSPRDLTELAEVLAERGLLAGPATPSTVVRGRLAARYGRPAARLDVRIVHAPVLAADESPCTVEIFALLPVPGSPIDEIVAAERAAGHEQHVALAVDSTDEVVLTGLRAMLTGSGGLHSDGGGYNEHENVTVLYFRSNSPGPYQRLELRCTGAHPRLLTNHLTASQDAPTRLLRLLTGAWATQALAVTATLGVADLLAARPGYPVAELARDSHTDPDALHRLLRYLRELGIVAPVGTGYALTELGALLPRTAPQSLHPLAQLYGGDFYQSFGQFERSMRSGRPAFDTHFGQHHFEYFAAAPERAQLFDAAMAASASIFGRIDELIDLTAAHIIIDVAGGNGALLAGLLRAAPHARGVLFERACTLETARPALDRAGCLARTTLAAGDFTQEVPGGGDLYFLSRVLHDWDDADCGAILRRCAAAMPEHASLYVIERLLPEDDSPSLAPAWDVHMLCNVGGRERSLSEFRALFDAAGLQLCETQPLAMDFALLRAMR</sequence>
<dbReference type="InterPro" id="IPR012967">
    <property type="entry name" value="COMT_dimerisation"/>
</dbReference>
<keyword evidence="1" id="KW-0489">Methyltransferase</keyword>
<dbReference type="OrthoDB" id="4145676at2"/>
<name>A0A5N0ECF8_9NOCA</name>
<evidence type="ECO:0000256" key="2">
    <source>
        <dbReference type="ARBA" id="ARBA00022679"/>
    </source>
</evidence>
<keyword evidence="7" id="KW-1185">Reference proteome</keyword>
<dbReference type="Proteomes" id="UP000323876">
    <property type="component" value="Unassembled WGS sequence"/>
</dbReference>
<dbReference type="EMBL" id="VXLC01000014">
    <property type="protein sequence ID" value="KAA8886189.1"/>
    <property type="molecule type" value="Genomic_DNA"/>
</dbReference>
<dbReference type="SUPFAM" id="SSF46785">
    <property type="entry name" value="Winged helix' DNA-binding domain"/>
    <property type="match status" value="1"/>
</dbReference>
<feature type="domain" description="O-methyltransferase dimerisation" evidence="5">
    <location>
        <begin position="239"/>
        <end position="313"/>
    </location>
</feature>
<dbReference type="SUPFAM" id="SSF53335">
    <property type="entry name" value="S-adenosyl-L-methionine-dependent methyltransferases"/>
    <property type="match status" value="1"/>
</dbReference>
<dbReference type="InterPro" id="IPR029063">
    <property type="entry name" value="SAM-dependent_MTases_sf"/>
</dbReference>
<comment type="caution">
    <text evidence="6">The sequence shown here is derived from an EMBL/GenBank/DDBJ whole genome shotgun (WGS) entry which is preliminary data.</text>
</comment>
<dbReference type="InterPro" id="IPR036388">
    <property type="entry name" value="WH-like_DNA-bd_sf"/>
</dbReference>
<dbReference type="InterPro" id="IPR016461">
    <property type="entry name" value="COMT-like"/>
</dbReference>
<dbReference type="RefSeq" id="WP_150404761.1">
    <property type="nucleotide sequence ID" value="NZ_VXLC01000014.1"/>
</dbReference>
<dbReference type="GO" id="GO:0046983">
    <property type="term" value="F:protein dimerization activity"/>
    <property type="evidence" value="ECO:0007669"/>
    <property type="project" value="InterPro"/>
</dbReference>
<evidence type="ECO:0000256" key="1">
    <source>
        <dbReference type="ARBA" id="ARBA00022603"/>
    </source>
</evidence>
<evidence type="ECO:0000313" key="7">
    <source>
        <dbReference type="Proteomes" id="UP000323876"/>
    </source>
</evidence>
<dbReference type="Pfam" id="PF00891">
    <property type="entry name" value="Methyltransf_2"/>
    <property type="match status" value="1"/>
</dbReference>
<dbReference type="GO" id="GO:0008171">
    <property type="term" value="F:O-methyltransferase activity"/>
    <property type="evidence" value="ECO:0007669"/>
    <property type="project" value="InterPro"/>
</dbReference>
<keyword evidence="2" id="KW-0808">Transferase</keyword>
<dbReference type="PANTHER" id="PTHR43712">
    <property type="entry name" value="PUTATIVE (AFU_ORTHOLOGUE AFUA_4G14580)-RELATED"/>
    <property type="match status" value="1"/>
</dbReference>
<evidence type="ECO:0000313" key="6">
    <source>
        <dbReference type="EMBL" id="KAA8886189.1"/>
    </source>
</evidence>
<gene>
    <name evidence="6" type="ORF">F3087_26730</name>
</gene>
<evidence type="ECO:0000256" key="3">
    <source>
        <dbReference type="ARBA" id="ARBA00022691"/>
    </source>
</evidence>
<dbReference type="PROSITE" id="PS51683">
    <property type="entry name" value="SAM_OMT_II"/>
    <property type="match status" value="1"/>
</dbReference>